<keyword evidence="3" id="KW-1185">Reference proteome</keyword>
<protein>
    <submittedName>
        <fullName evidence="2">Uncharacterized protein</fullName>
    </submittedName>
</protein>
<name>A0ABD2MH50_9CUCU</name>
<feature type="region of interest" description="Disordered" evidence="1">
    <location>
        <begin position="15"/>
        <end position="40"/>
    </location>
</feature>
<gene>
    <name evidence="2" type="ORF">HHI36_009747</name>
</gene>
<proteinExistence type="predicted"/>
<dbReference type="Proteomes" id="UP001516400">
    <property type="component" value="Unassembled WGS sequence"/>
</dbReference>
<evidence type="ECO:0000313" key="2">
    <source>
        <dbReference type="EMBL" id="KAL3265542.1"/>
    </source>
</evidence>
<evidence type="ECO:0000256" key="1">
    <source>
        <dbReference type="SAM" id="MobiDB-lite"/>
    </source>
</evidence>
<comment type="caution">
    <text evidence="2">The sequence shown here is derived from an EMBL/GenBank/DDBJ whole genome shotgun (WGS) entry which is preliminary data.</text>
</comment>
<dbReference type="AlphaFoldDB" id="A0ABD2MH50"/>
<organism evidence="2 3">
    <name type="scientific">Cryptolaemus montrouzieri</name>
    <dbReference type="NCBI Taxonomy" id="559131"/>
    <lineage>
        <taxon>Eukaryota</taxon>
        <taxon>Metazoa</taxon>
        <taxon>Ecdysozoa</taxon>
        <taxon>Arthropoda</taxon>
        <taxon>Hexapoda</taxon>
        <taxon>Insecta</taxon>
        <taxon>Pterygota</taxon>
        <taxon>Neoptera</taxon>
        <taxon>Endopterygota</taxon>
        <taxon>Coleoptera</taxon>
        <taxon>Polyphaga</taxon>
        <taxon>Cucujiformia</taxon>
        <taxon>Coccinelloidea</taxon>
        <taxon>Coccinellidae</taxon>
        <taxon>Scymninae</taxon>
        <taxon>Scymnini</taxon>
        <taxon>Cryptolaemus</taxon>
    </lineage>
</organism>
<dbReference type="EMBL" id="JABFTP020000001">
    <property type="protein sequence ID" value="KAL3265542.1"/>
    <property type="molecule type" value="Genomic_DNA"/>
</dbReference>
<reference evidence="2 3" key="1">
    <citation type="journal article" date="2021" name="BMC Biol.">
        <title>Horizontally acquired antibacterial genes associated with adaptive radiation of ladybird beetles.</title>
        <authorList>
            <person name="Li H.S."/>
            <person name="Tang X.F."/>
            <person name="Huang Y.H."/>
            <person name="Xu Z.Y."/>
            <person name="Chen M.L."/>
            <person name="Du X.Y."/>
            <person name="Qiu B.Y."/>
            <person name="Chen P.T."/>
            <person name="Zhang W."/>
            <person name="Slipinski A."/>
            <person name="Escalona H.E."/>
            <person name="Waterhouse R.M."/>
            <person name="Zwick A."/>
            <person name="Pang H."/>
        </authorList>
    </citation>
    <scope>NUCLEOTIDE SEQUENCE [LARGE SCALE GENOMIC DNA]</scope>
    <source>
        <strain evidence="2">SYSU2018</strain>
    </source>
</reference>
<evidence type="ECO:0000313" key="3">
    <source>
        <dbReference type="Proteomes" id="UP001516400"/>
    </source>
</evidence>
<sequence length="107" mass="12321">MVLLGEKCNECETFEPEDADGFTENPSSLEKSRGHHSSESGLFRQHLTEDTYCYRNYRNWARKINSNIDMWPKPHIFSCYVINKSFAYEIGNRRGLGIISAVNPEGD</sequence>
<accession>A0ABD2MH50</accession>